<gene>
    <name evidence="1" type="ORF">SMRZ_LOCUS13218</name>
</gene>
<dbReference type="InterPro" id="IPR045609">
    <property type="entry name" value="DUF6451"/>
</dbReference>
<accession>A0A183MAZ3</accession>
<keyword evidence="2" id="KW-1185">Reference proteome</keyword>
<dbReference type="EMBL" id="UZAI01009375">
    <property type="protein sequence ID" value="VDP04531.1"/>
    <property type="molecule type" value="Genomic_DNA"/>
</dbReference>
<evidence type="ECO:0000313" key="2">
    <source>
        <dbReference type="Proteomes" id="UP000277204"/>
    </source>
</evidence>
<dbReference type="Proteomes" id="UP000277204">
    <property type="component" value="Unassembled WGS sequence"/>
</dbReference>
<dbReference type="AlphaFoldDB" id="A0A183MAZ3"/>
<reference evidence="1 2" key="1">
    <citation type="submission" date="2018-11" db="EMBL/GenBank/DDBJ databases">
        <authorList>
            <consortium name="Pathogen Informatics"/>
        </authorList>
    </citation>
    <scope>NUCLEOTIDE SEQUENCE [LARGE SCALE GENOMIC DNA]</scope>
    <source>
        <strain evidence="1 2">Zambia</strain>
    </source>
</reference>
<organism evidence="1 2">
    <name type="scientific">Schistosoma margrebowiei</name>
    <dbReference type="NCBI Taxonomy" id="48269"/>
    <lineage>
        <taxon>Eukaryota</taxon>
        <taxon>Metazoa</taxon>
        <taxon>Spiralia</taxon>
        <taxon>Lophotrochozoa</taxon>
        <taxon>Platyhelminthes</taxon>
        <taxon>Trematoda</taxon>
        <taxon>Digenea</taxon>
        <taxon>Strigeidida</taxon>
        <taxon>Schistosomatoidea</taxon>
        <taxon>Schistosomatidae</taxon>
        <taxon>Schistosoma</taxon>
    </lineage>
</organism>
<evidence type="ECO:0000313" key="1">
    <source>
        <dbReference type="EMBL" id="VDP04531.1"/>
    </source>
</evidence>
<dbReference type="Pfam" id="PF20049">
    <property type="entry name" value="DUF6451"/>
    <property type="match status" value="1"/>
</dbReference>
<proteinExistence type="predicted"/>
<protein>
    <submittedName>
        <fullName evidence="1">Uncharacterized protein</fullName>
    </submittedName>
</protein>
<sequence length="160" mass="18033">MNPPDIEAAHTDLSIDVNPPTKEEIRMVVRQMMNGKAAGLNNISAEALNIINEQGGSDADVQARISKSRDAFLQLKNISNSKQFSTNIKVRIFSTDVKAVLLCGAETWRTTTTIIEKVQVFINSCLHKKLCIHWSDTISNSFLWERTNQLSADEEMKKRR</sequence>
<name>A0A183MAZ3_9TREM</name>